<feature type="signal peptide" evidence="3">
    <location>
        <begin position="1"/>
        <end position="33"/>
    </location>
</feature>
<dbReference type="AlphaFoldDB" id="A0AAJ0HS99"/>
<accession>A0AAJ0HS99</accession>
<keyword evidence="2" id="KW-1133">Transmembrane helix</keyword>
<keyword evidence="2" id="KW-0472">Membrane</keyword>
<organism evidence="4 5">
    <name type="scientific">Lasiosphaeria hispida</name>
    <dbReference type="NCBI Taxonomy" id="260671"/>
    <lineage>
        <taxon>Eukaryota</taxon>
        <taxon>Fungi</taxon>
        <taxon>Dikarya</taxon>
        <taxon>Ascomycota</taxon>
        <taxon>Pezizomycotina</taxon>
        <taxon>Sordariomycetes</taxon>
        <taxon>Sordariomycetidae</taxon>
        <taxon>Sordariales</taxon>
        <taxon>Lasiosphaeriaceae</taxon>
        <taxon>Lasiosphaeria</taxon>
    </lineage>
</organism>
<evidence type="ECO:0000256" key="2">
    <source>
        <dbReference type="SAM" id="Phobius"/>
    </source>
</evidence>
<sequence>MCLAGAIGRRGAMRWVPGCLFFIDSAWCKDAAASPPTPLQQRVPTRASPVAQTRGPLRRAAGGCHWQHRVRCGAWGPPWPHAGCRATQRARRGRPRGSRCCRPESTLELLPAGAAAAALLAGCMRQARCTRATAAEQRHNESPTAIHSRPSTLRGDSNGSRCQFAQGARDEGERKGKVRRCRHVRGRGCAGITASVFFVSFGFSPFPAL</sequence>
<dbReference type="EMBL" id="JAUIQD010000002">
    <property type="protein sequence ID" value="KAK3360310.1"/>
    <property type="molecule type" value="Genomic_DNA"/>
</dbReference>
<evidence type="ECO:0000256" key="1">
    <source>
        <dbReference type="SAM" id="MobiDB-lite"/>
    </source>
</evidence>
<evidence type="ECO:0000313" key="5">
    <source>
        <dbReference type="Proteomes" id="UP001275084"/>
    </source>
</evidence>
<protein>
    <submittedName>
        <fullName evidence="4">Uncharacterized protein</fullName>
    </submittedName>
</protein>
<proteinExistence type="predicted"/>
<reference evidence="4" key="1">
    <citation type="journal article" date="2023" name="Mol. Phylogenet. Evol.">
        <title>Genome-scale phylogeny and comparative genomics of the fungal order Sordariales.</title>
        <authorList>
            <person name="Hensen N."/>
            <person name="Bonometti L."/>
            <person name="Westerberg I."/>
            <person name="Brannstrom I.O."/>
            <person name="Guillou S."/>
            <person name="Cros-Aarteil S."/>
            <person name="Calhoun S."/>
            <person name="Haridas S."/>
            <person name="Kuo A."/>
            <person name="Mondo S."/>
            <person name="Pangilinan J."/>
            <person name="Riley R."/>
            <person name="LaButti K."/>
            <person name="Andreopoulos B."/>
            <person name="Lipzen A."/>
            <person name="Chen C."/>
            <person name="Yan M."/>
            <person name="Daum C."/>
            <person name="Ng V."/>
            <person name="Clum A."/>
            <person name="Steindorff A."/>
            <person name="Ohm R.A."/>
            <person name="Martin F."/>
            <person name="Silar P."/>
            <person name="Natvig D.O."/>
            <person name="Lalanne C."/>
            <person name="Gautier V."/>
            <person name="Ament-Velasquez S.L."/>
            <person name="Kruys A."/>
            <person name="Hutchinson M.I."/>
            <person name="Powell A.J."/>
            <person name="Barry K."/>
            <person name="Miller A.N."/>
            <person name="Grigoriev I.V."/>
            <person name="Debuchy R."/>
            <person name="Gladieux P."/>
            <person name="Hiltunen Thoren M."/>
            <person name="Johannesson H."/>
        </authorList>
    </citation>
    <scope>NUCLEOTIDE SEQUENCE</scope>
    <source>
        <strain evidence="4">CBS 955.72</strain>
    </source>
</reference>
<evidence type="ECO:0000256" key="3">
    <source>
        <dbReference type="SAM" id="SignalP"/>
    </source>
</evidence>
<feature type="chain" id="PRO_5042577426" evidence="3">
    <location>
        <begin position="34"/>
        <end position="209"/>
    </location>
</feature>
<feature type="region of interest" description="Disordered" evidence="1">
    <location>
        <begin position="34"/>
        <end position="53"/>
    </location>
</feature>
<keyword evidence="2" id="KW-0812">Transmembrane</keyword>
<reference evidence="4" key="2">
    <citation type="submission" date="2023-06" db="EMBL/GenBank/DDBJ databases">
        <authorList>
            <consortium name="Lawrence Berkeley National Laboratory"/>
            <person name="Haridas S."/>
            <person name="Hensen N."/>
            <person name="Bonometti L."/>
            <person name="Westerberg I."/>
            <person name="Brannstrom I.O."/>
            <person name="Guillou S."/>
            <person name="Cros-Aarteil S."/>
            <person name="Calhoun S."/>
            <person name="Kuo A."/>
            <person name="Mondo S."/>
            <person name="Pangilinan J."/>
            <person name="Riley R."/>
            <person name="Labutti K."/>
            <person name="Andreopoulos B."/>
            <person name="Lipzen A."/>
            <person name="Chen C."/>
            <person name="Yanf M."/>
            <person name="Daum C."/>
            <person name="Ng V."/>
            <person name="Clum A."/>
            <person name="Steindorff A."/>
            <person name="Ohm R."/>
            <person name="Martin F."/>
            <person name="Silar P."/>
            <person name="Natvig D."/>
            <person name="Lalanne C."/>
            <person name="Gautier V."/>
            <person name="Ament-Velasquez S.L."/>
            <person name="Kruys A."/>
            <person name="Hutchinson M.I."/>
            <person name="Powell A.J."/>
            <person name="Barry K."/>
            <person name="Miller A.N."/>
            <person name="Grigoriev I.V."/>
            <person name="Debuchy R."/>
            <person name="Gladieux P."/>
            <person name="Thoren M.H."/>
            <person name="Johannesson H."/>
        </authorList>
    </citation>
    <scope>NUCLEOTIDE SEQUENCE</scope>
    <source>
        <strain evidence="4">CBS 955.72</strain>
    </source>
</reference>
<keyword evidence="5" id="KW-1185">Reference proteome</keyword>
<keyword evidence="3" id="KW-0732">Signal</keyword>
<name>A0AAJ0HS99_9PEZI</name>
<gene>
    <name evidence="4" type="ORF">B0T25DRAFT_127189</name>
</gene>
<feature type="transmembrane region" description="Helical" evidence="2">
    <location>
        <begin position="184"/>
        <end position="203"/>
    </location>
</feature>
<feature type="compositionally biased region" description="Polar residues" evidence="1">
    <location>
        <begin position="142"/>
        <end position="163"/>
    </location>
</feature>
<dbReference type="Proteomes" id="UP001275084">
    <property type="component" value="Unassembled WGS sequence"/>
</dbReference>
<evidence type="ECO:0000313" key="4">
    <source>
        <dbReference type="EMBL" id="KAK3360310.1"/>
    </source>
</evidence>
<feature type="region of interest" description="Disordered" evidence="1">
    <location>
        <begin position="134"/>
        <end position="177"/>
    </location>
</feature>
<comment type="caution">
    <text evidence="4">The sequence shown here is derived from an EMBL/GenBank/DDBJ whole genome shotgun (WGS) entry which is preliminary data.</text>
</comment>